<sequence length="639" mass="74515">MHKCENQLPIDTDEGDEKKELQLVIHRLIDTGAIWDLITSVKCYLFCSLRKVCSDERILGVLSTCYIKQENANNYQRCVKKVCSDERILGVLSTCYIKQENANNYQRCVNSKRMDNKKRKLDDMEAESNKSNTYPSNKLSISFDPSSIPSICYQFIFEFLPIESLISVSLTCKTWYNILSVNKLCYNKNTKLMLLNQNQLITISNSKILRHINKIEIGKYESGLSINTSINFQFNFTSLHFLKLCFISLTPIFIMNLFYCISQTLQTLILAIQHYSASNLNIELSNPITSCLFILSSLHLLPNLTHFFILVKSSAKIEFDIEKYFQHLTKLKKLIIRQDNYTCKISRIKQLNSIKLLSNLEHLEWFEILPNDLKILSTVPLPSRLEYINLEQTLITNEILYYLSKIPTINSLKSHRFSPIHSKLNINGFNYLLSLKDTLKELEISAKNIQYNGLMMIQYPGEADCTEDEYEVHLTQEHINILKQFVNLKNLSFNQININREDLDNLLISLAEYNNLTILSLEYVRFPSFTSISIINSLEELSLSHPYNNNREEYTDKDLFILYPLKKLKVLLLYYSMNLSKMIRKQLKEKTLKIPQDSLFCNLAFQQLEEFIYNDNNDDDDNGDDENDCEEEKVTINDE</sequence>
<dbReference type="Gene3D" id="1.20.1280.50">
    <property type="match status" value="1"/>
</dbReference>
<keyword evidence="5" id="KW-1185">Reference proteome</keyword>
<evidence type="ECO:0000259" key="2">
    <source>
        <dbReference type="PROSITE" id="PS50181"/>
    </source>
</evidence>
<dbReference type="EMBL" id="CAJNOQ010000900">
    <property type="protein sequence ID" value="CAF0849440.1"/>
    <property type="molecule type" value="Genomic_DNA"/>
</dbReference>
<dbReference type="SUPFAM" id="SSF52047">
    <property type="entry name" value="RNI-like"/>
    <property type="match status" value="1"/>
</dbReference>
<organism evidence="3 5">
    <name type="scientific">Didymodactylos carnosus</name>
    <dbReference type="NCBI Taxonomy" id="1234261"/>
    <lineage>
        <taxon>Eukaryota</taxon>
        <taxon>Metazoa</taxon>
        <taxon>Spiralia</taxon>
        <taxon>Gnathifera</taxon>
        <taxon>Rotifera</taxon>
        <taxon>Eurotatoria</taxon>
        <taxon>Bdelloidea</taxon>
        <taxon>Philodinida</taxon>
        <taxon>Philodinidae</taxon>
        <taxon>Didymodactylos</taxon>
    </lineage>
</organism>
<feature type="compositionally biased region" description="Acidic residues" evidence="1">
    <location>
        <begin position="616"/>
        <end position="631"/>
    </location>
</feature>
<protein>
    <recommendedName>
        <fullName evidence="2">F-box domain-containing protein</fullName>
    </recommendedName>
</protein>
<dbReference type="AlphaFoldDB" id="A0A813WE30"/>
<name>A0A813WE30_9BILA</name>
<evidence type="ECO:0000313" key="4">
    <source>
        <dbReference type="EMBL" id="CAF3637081.1"/>
    </source>
</evidence>
<dbReference type="SUPFAM" id="SSF81383">
    <property type="entry name" value="F-box domain"/>
    <property type="match status" value="1"/>
</dbReference>
<gene>
    <name evidence="3" type="ORF">GPM918_LOCUS5992</name>
    <name evidence="4" type="ORF">SRO942_LOCUS5992</name>
</gene>
<dbReference type="OrthoDB" id="10022864at2759"/>
<proteinExistence type="predicted"/>
<dbReference type="Pfam" id="PF00646">
    <property type="entry name" value="F-box"/>
    <property type="match status" value="1"/>
</dbReference>
<comment type="caution">
    <text evidence="3">The sequence shown here is derived from an EMBL/GenBank/DDBJ whole genome shotgun (WGS) entry which is preliminary data.</text>
</comment>
<feature type="domain" description="F-box" evidence="2">
    <location>
        <begin position="142"/>
        <end position="189"/>
    </location>
</feature>
<dbReference type="Proteomes" id="UP000663829">
    <property type="component" value="Unassembled WGS sequence"/>
</dbReference>
<dbReference type="EMBL" id="CAJOBC010000900">
    <property type="protein sequence ID" value="CAF3637081.1"/>
    <property type="molecule type" value="Genomic_DNA"/>
</dbReference>
<accession>A0A813WE30</accession>
<evidence type="ECO:0000313" key="5">
    <source>
        <dbReference type="Proteomes" id="UP000663829"/>
    </source>
</evidence>
<evidence type="ECO:0000313" key="3">
    <source>
        <dbReference type="EMBL" id="CAF0849440.1"/>
    </source>
</evidence>
<feature type="region of interest" description="Disordered" evidence="1">
    <location>
        <begin position="615"/>
        <end position="639"/>
    </location>
</feature>
<dbReference type="InterPro" id="IPR036047">
    <property type="entry name" value="F-box-like_dom_sf"/>
</dbReference>
<dbReference type="PROSITE" id="PS50181">
    <property type="entry name" value="FBOX"/>
    <property type="match status" value="1"/>
</dbReference>
<dbReference type="Proteomes" id="UP000681722">
    <property type="component" value="Unassembled WGS sequence"/>
</dbReference>
<evidence type="ECO:0000256" key="1">
    <source>
        <dbReference type="SAM" id="MobiDB-lite"/>
    </source>
</evidence>
<dbReference type="InterPro" id="IPR001810">
    <property type="entry name" value="F-box_dom"/>
</dbReference>
<reference evidence="3" key="1">
    <citation type="submission" date="2021-02" db="EMBL/GenBank/DDBJ databases">
        <authorList>
            <person name="Nowell W R."/>
        </authorList>
    </citation>
    <scope>NUCLEOTIDE SEQUENCE</scope>
</reference>